<dbReference type="AlphaFoldDB" id="A0A1H7QJH3"/>
<dbReference type="Gene3D" id="3.30.70.1440">
    <property type="entry name" value="Multidrug efflux transporter AcrB pore domain"/>
    <property type="match status" value="1"/>
</dbReference>
<dbReference type="STRING" id="1233.SAMN05216387_11229"/>
<keyword evidence="7 9" id="KW-0472">Membrane</keyword>
<evidence type="ECO:0000313" key="11">
    <source>
        <dbReference type="Proteomes" id="UP000198620"/>
    </source>
</evidence>
<dbReference type="Pfam" id="PF00873">
    <property type="entry name" value="ACR_tran"/>
    <property type="match status" value="1"/>
</dbReference>
<feature type="transmembrane region" description="Helical" evidence="9">
    <location>
        <begin position="371"/>
        <end position="391"/>
    </location>
</feature>
<feature type="transmembrane region" description="Helical" evidence="9">
    <location>
        <begin position="443"/>
        <end position="466"/>
    </location>
</feature>
<evidence type="ECO:0000256" key="8">
    <source>
        <dbReference type="SAM" id="MobiDB-lite"/>
    </source>
</evidence>
<dbReference type="OrthoDB" id="9176633at2"/>
<feature type="transmembrane region" description="Helical" evidence="9">
    <location>
        <begin position="537"/>
        <end position="555"/>
    </location>
</feature>
<dbReference type="Gene3D" id="1.20.1640.10">
    <property type="entry name" value="Multidrug efflux transporter AcrB transmembrane domain"/>
    <property type="match status" value="2"/>
</dbReference>
<dbReference type="InterPro" id="IPR004763">
    <property type="entry name" value="CusA-like"/>
</dbReference>
<dbReference type="Proteomes" id="UP000198620">
    <property type="component" value="Unassembled WGS sequence"/>
</dbReference>
<organism evidence="10 11">
    <name type="scientific">Nitrosovibrio tenuis</name>
    <dbReference type="NCBI Taxonomy" id="1233"/>
    <lineage>
        <taxon>Bacteria</taxon>
        <taxon>Pseudomonadati</taxon>
        <taxon>Pseudomonadota</taxon>
        <taxon>Betaproteobacteria</taxon>
        <taxon>Nitrosomonadales</taxon>
        <taxon>Nitrosomonadaceae</taxon>
        <taxon>Nitrosovibrio</taxon>
    </lineage>
</organism>
<keyword evidence="5 9" id="KW-0812">Transmembrane</keyword>
<evidence type="ECO:0000256" key="7">
    <source>
        <dbReference type="ARBA" id="ARBA00023136"/>
    </source>
</evidence>
<feature type="transmembrane region" description="Helical" evidence="9">
    <location>
        <begin position="344"/>
        <end position="364"/>
    </location>
</feature>
<sequence length="1061" mass="114886">MLAAIVRTMLRQRLLVVVVALALCVAGIFAAQKLTVDAFPDVTNIQVQVATEAIGRSPEEIERLVTVPVEIAMTGLPGLVEMRSLNKSGLSIITLVFTDRTDVYFARQLVMERLIEVSNRMPPGIRPVLGPVSTGLGEVYQYTLDHPSDGQRALTVEELTERRTVQDWVVRPMLRSIQGVAEINSIGGFAKQYHVLVNPNRLRHYDLTLAQVDRAIASNNANASGNILTMHAEQYLIRGVGLIRTLEDISNIVIKEVDGVPVFVRDVAEVKFGTEVRQGASIKDGYTEAVAGIVMMLRGGNAKEIVGRVKEKVAEINERKLLPGGLQIVPFYDRTVMVDAALESVYRVLIEAMIFVILVMVVLLGNLRVSLVVCATLVITPLVTFMIMNYLGIPANLMSLGGLTIAIGLMVDPTVVVVENIFLRLSHAHGTGEPKIETIAKAAAEVGSPVIYGIIIIVLVFLPLMTLQGMEGKMFSPLAVTISIALMVALVVSVLLSPVLCDYGLKGGSEEDTKIVVFLKALYLRLLYLALRNPKGTALVSIGSLLLAVGLYPLLGKSFIPIMREGAVTPVIIRVPSISLDESIKLETEAMKMIAELPGVQGVVSKLGRGESPADPASQNESDPIVNLDPESGRTQEEIEEDIRKRLAILPGVQIVLSQPIAQRVDEMVTGVRSQLAIKIFGDDLEELRKLSEQVARIVKSVRGARDLRIERLSGQHSLTIDIDRRAIARHGLNVADVNELIETAIGGKAVTQVFEGERRFTLLLRFPEQFRHDVEAIRDLLLRPPGTAGPGGALARGGMLVPLSAVADIKVIDGPAQVSREFAKRRVVVGANVHNRDLGGFVAEIQERLAKEVKLPTGYYFVWGGQFENMERAMATLGVVVPITFSAIFFLLFMLFGSVKLATLIFLALPFASVGGVIGLFITGEYLSVPATVGFIAVWGVAILNGVVLISFIKELREQGLSVDEAVKHSCEARFRPVLITAAATILGLAPFLIATGLGSEVQKPLAIVVICGLITATVMTKVVVPMLYRYFDPLPDVPNNSIPRTTGVSAPGLDAQGKI</sequence>
<feature type="transmembrane region" description="Helical" evidence="9">
    <location>
        <begin position="874"/>
        <end position="896"/>
    </location>
</feature>
<evidence type="ECO:0000256" key="9">
    <source>
        <dbReference type="SAM" id="Phobius"/>
    </source>
</evidence>
<dbReference type="EMBL" id="FOBH01000012">
    <property type="protein sequence ID" value="SEL47745.1"/>
    <property type="molecule type" value="Genomic_DNA"/>
</dbReference>
<evidence type="ECO:0000256" key="2">
    <source>
        <dbReference type="ARBA" id="ARBA00010942"/>
    </source>
</evidence>
<gene>
    <name evidence="10" type="ORF">SAMN05216387_11229</name>
</gene>
<keyword evidence="4" id="KW-1003">Cell membrane</keyword>
<evidence type="ECO:0000313" key="10">
    <source>
        <dbReference type="EMBL" id="SEL47745.1"/>
    </source>
</evidence>
<dbReference type="SUPFAM" id="SSF82693">
    <property type="entry name" value="Multidrug efflux transporter AcrB pore domain, PN1, PN2, PC1 and PC2 subdomains"/>
    <property type="match status" value="3"/>
</dbReference>
<dbReference type="PANTHER" id="PTHR32063:SF24">
    <property type="entry name" value="CATION EFFLUX SYSTEM (ACRB_ACRD_ACRF FAMILY)"/>
    <property type="match status" value="1"/>
</dbReference>
<dbReference type="GO" id="GO:0005886">
    <property type="term" value="C:plasma membrane"/>
    <property type="evidence" value="ECO:0007669"/>
    <property type="project" value="UniProtKB-SubCell"/>
</dbReference>
<comment type="subcellular location">
    <subcellularLocation>
        <location evidence="1">Cell membrane</location>
        <topology evidence="1">Multi-pass membrane protein</topology>
    </subcellularLocation>
</comment>
<reference evidence="10 11" key="1">
    <citation type="submission" date="2016-10" db="EMBL/GenBank/DDBJ databases">
        <authorList>
            <person name="de Groot N.N."/>
        </authorList>
    </citation>
    <scope>NUCLEOTIDE SEQUENCE [LARGE SCALE GENOMIC DNA]</scope>
    <source>
        <strain evidence="10 11">Nv1</strain>
    </source>
</reference>
<feature type="transmembrane region" description="Helical" evidence="9">
    <location>
        <begin position="902"/>
        <end position="923"/>
    </location>
</feature>
<dbReference type="Gene3D" id="3.30.70.1430">
    <property type="entry name" value="Multidrug efflux transporter AcrB pore domain"/>
    <property type="match status" value="2"/>
</dbReference>
<dbReference type="PANTHER" id="PTHR32063">
    <property type="match status" value="1"/>
</dbReference>
<evidence type="ECO:0000256" key="3">
    <source>
        <dbReference type="ARBA" id="ARBA00022448"/>
    </source>
</evidence>
<dbReference type="SUPFAM" id="SSF82714">
    <property type="entry name" value="Multidrug efflux transporter AcrB TolC docking domain, DN and DC subdomains"/>
    <property type="match status" value="2"/>
</dbReference>
<accession>A0A1H7QJH3</accession>
<feature type="transmembrane region" description="Helical" evidence="9">
    <location>
        <begin position="1007"/>
        <end position="1030"/>
    </location>
</feature>
<comment type="similarity">
    <text evidence="2">Belongs to the resistance-nodulation-cell division (RND) (TC 2.A.6) family.</text>
</comment>
<dbReference type="RefSeq" id="WP_090829300.1">
    <property type="nucleotide sequence ID" value="NZ_FOBH01000012.1"/>
</dbReference>
<keyword evidence="6 9" id="KW-1133">Transmembrane helix</keyword>
<feature type="region of interest" description="Disordered" evidence="8">
    <location>
        <begin position="608"/>
        <end position="635"/>
    </location>
</feature>
<feature type="transmembrane region" description="Helical" evidence="9">
    <location>
        <begin position="478"/>
        <end position="501"/>
    </location>
</feature>
<evidence type="ECO:0000256" key="5">
    <source>
        <dbReference type="ARBA" id="ARBA00022692"/>
    </source>
</evidence>
<evidence type="ECO:0000256" key="4">
    <source>
        <dbReference type="ARBA" id="ARBA00022475"/>
    </source>
</evidence>
<protein>
    <submittedName>
        <fullName evidence="10">Cobalt-zinc-cadmium resistance protein CzcA</fullName>
    </submittedName>
</protein>
<feature type="transmembrane region" description="Helical" evidence="9">
    <location>
        <begin position="397"/>
        <end position="422"/>
    </location>
</feature>
<dbReference type="NCBIfam" id="TIGR00914">
    <property type="entry name" value="2A0601"/>
    <property type="match status" value="1"/>
</dbReference>
<feature type="transmembrane region" description="Helical" evidence="9">
    <location>
        <begin position="930"/>
        <end position="954"/>
    </location>
</feature>
<dbReference type="SUPFAM" id="SSF82866">
    <property type="entry name" value="Multidrug efflux transporter AcrB transmembrane domain"/>
    <property type="match status" value="2"/>
</dbReference>
<dbReference type="GO" id="GO:0042910">
    <property type="term" value="F:xenobiotic transmembrane transporter activity"/>
    <property type="evidence" value="ECO:0007669"/>
    <property type="project" value="TreeGrafter"/>
</dbReference>
<dbReference type="PRINTS" id="PR00702">
    <property type="entry name" value="ACRIFLAVINRP"/>
</dbReference>
<evidence type="ECO:0000256" key="6">
    <source>
        <dbReference type="ARBA" id="ARBA00022989"/>
    </source>
</evidence>
<dbReference type="GO" id="GO:0008324">
    <property type="term" value="F:monoatomic cation transmembrane transporter activity"/>
    <property type="evidence" value="ECO:0007669"/>
    <property type="project" value="InterPro"/>
</dbReference>
<evidence type="ECO:0000256" key="1">
    <source>
        <dbReference type="ARBA" id="ARBA00004651"/>
    </source>
</evidence>
<dbReference type="InterPro" id="IPR001036">
    <property type="entry name" value="Acrflvin-R"/>
</dbReference>
<name>A0A1H7QJH3_9PROT</name>
<proteinExistence type="inferred from homology"/>
<dbReference type="InterPro" id="IPR027463">
    <property type="entry name" value="AcrB_DN_DC_subdom"/>
</dbReference>
<keyword evidence="3" id="KW-0813">Transport</keyword>
<keyword evidence="11" id="KW-1185">Reference proteome</keyword>
<dbReference type="Gene3D" id="3.30.70.1320">
    <property type="entry name" value="Multidrug efflux transporter AcrB pore domain like"/>
    <property type="match status" value="1"/>
</dbReference>
<feature type="transmembrane region" description="Helical" evidence="9">
    <location>
        <begin position="974"/>
        <end position="995"/>
    </location>
</feature>
<dbReference type="Gene3D" id="3.30.2090.10">
    <property type="entry name" value="Multidrug efflux transporter AcrB TolC docking domain, DN and DC subdomains"/>
    <property type="match status" value="2"/>
</dbReference>